<keyword evidence="2" id="KW-0479">Metal-binding</keyword>
<proteinExistence type="predicted"/>
<protein>
    <recommendedName>
        <fullName evidence="4">Zn(2)-C6 fungal-type domain-containing protein</fullName>
    </recommendedName>
</protein>
<dbReference type="SUPFAM" id="SSF57701">
    <property type="entry name" value="Zn2/Cys6 DNA-binding domain"/>
    <property type="match status" value="1"/>
</dbReference>
<dbReference type="SMART" id="SM00906">
    <property type="entry name" value="Fungal_trans"/>
    <property type="match status" value="1"/>
</dbReference>
<dbReference type="PROSITE" id="PS00463">
    <property type="entry name" value="ZN2_CY6_FUNGAL_1"/>
    <property type="match status" value="1"/>
</dbReference>
<dbReference type="InterPro" id="IPR036864">
    <property type="entry name" value="Zn2-C6_fun-type_DNA-bd_sf"/>
</dbReference>
<evidence type="ECO:0000259" key="4">
    <source>
        <dbReference type="PROSITE" id="PS50048"/>
    </source>
</evidence>
<dbReference type="InterPro" id="IPR050613">
    <property type="entry name" value="Sec_Metabolite_Reg"/>
</dbReference>
<evidence type="ECO:0000313" key="6">
    <source>
        <dbReference type="Proteomes" id="UP000070054"/>
    </source>
</evidence>
<reference evidence="5 6" key="1">
    <citation type="submission" date="2014-02" db="EMBL/GenBank/DDBJ databases">
        <title>The genome sequence of Colletotrichum nymphaeae SA-01.</title>
        <authorList>
            <person name="Baroncelli R."/>
            <person name="Thon M.R."/>
        </authorList>
    </citation>
    <scope>NUCLEOTIDE SEQUENCE [LARGE SCALE GENOMIC DNA]</scope>
    <source>
        <strain evidence="5 6">SA-01</strain>
    </source>
</reference>
<dbReference type="AlphaFoldDB" id="A0A135ST12"/>
<keyword evidence="3" id="KW-0539">Nucleus</keyword>
<dbReference type="CDD" id="cd12148">
    <property type="entry name" value="fungal_TF_MHR"/>
    <property type="match status" value="1"/>
</dbReference>
<dbReference type="Proteomes" id="UP000070054">
    <property type="component" value="Unassembled WGS sequence"/>
</dbReference>
<dbReference type="PANTHER" id="PTHR31001">
    <property type="entry name" value="UNCHARACTERIZED TRANSCRIPTIONAL REGULATORY PROTEIN"/>
    <property type="match status" value="1"/>
</dbReference>
<gene>
    <name evidence="5" type="ORF">CNYM01_08880</name>
</gene>
<comment type="subcellular location">
    <subcellularLocation>
        <location evidence="1">Nucleus</location>
    </subcellularLocation>
</comment>
<evidence type="ECO:0000256" key="2">
    <source>
        <dbReference type="ARBA" id="ARBA00022723"/>
    </source>
</evidence>
<dbReference type="PROSITE" id="PS50048">
    <property type="entry name" value="ZN2_CY6_FUNGAL_2"/>
    <property type="match status" value="1"/>
</dbReference>
<dbReference type="OrthoDB" id="6612291at2759"/>
<comment type="caution">
    <text evidence="5">The sequence shown here is derived from an EMBL/GenBank/DDBJ whole genome shotgun (WGS) entry which is preliminary data.</text>
</comment>
<accession>A0A135ST12</accession>
<dbReference type="InterPro" id="IPR001138">
    <property type="entry name" value="Zn2Cys6_DnaBD"/>
</dbReference>
<dbReference type="InterPro" id="IPR007219">
    <property type="entry name" value="XnlR_reg_dom"/>
</dbReference>
<dbReference type="Gene3D" id="4.10.240.10">
    <property type="entry name" value="Zn(2)-C6 fungal-type DNA-binding domain"/>
    <property type="match status" value="1"/>
</dbReference>
<dbReference type="EMBL" id="JEMN01001373">
    <property type="protein sequence ID" value="KXH39063.1"/>
    <property type="molecule type" value="Genomic_DNA"/>
</dbReference>
<organism evidence="5 6">
    <name type="scientific">Colletotrichum nymphaeae SA-01</name>
    <dbReference type="NCBI Taxonomy" id="1460502"/>
    <lineage>
        <taxon>Eukaryota</taxon>
        <taxon>Fungi</taxon>
        <taxon>Dikarya</taxon>
        <taxon>Ascomycota</taxon>
        <taxon>Pezizomycotina</taxon>
        <taxon>Sordariomycetes</taxon>
        <taxon>Hypocreomycetidae</taxon>
        <taxon>Glomerellales</taxon>
        <taxon>Glomerellaceae</taxon>
        <taxon>Colletotrichum</taxon>
        <taxon>Colletotrichum acutatum species complex</taxon>
    </lineage>
</organism>
<dbReference type="Pfam" id="PF04082">
    <property type="entry name" value="Fungal_trans"/>
    <property type="match status" value="1"/>
</dbReference>
<dbReference type="CDD" id="cd00067">
    <property type="entry name" value="GAL4"/>
    <property type="match status" value="1"/>
</dbReference>
<dbReference type="PANTHER" id="PTHR31001:SF40">
    <property type="entry name" value="ZN(II)2CYS6 TRANSCRIPTION FACTOR (EUROFUNG)"/>
    <property type="match status" value="1"/>
</dbReference>
<dbReference type="GO" id="GO:0005634">
    <property type="term" value="C:nucleus"/>
    <property type="evidence" value="ECO:0007669"/>
    <property type="project" value="UniProtKB-SubCell"/>
</dbReference>
<dbReference type="GO" id="GO:0008270">
    <property type="term" value="F:zinc ion binding"/>
    <property type="evidence" value="ECO:0007669"/>
    <property type="project" value="InterPro"/>
</dbReference>
<dbReference type="Pfam" id="PF00172">
    <property type="entry name" value="Zn_clus"/>
    <property type="match status" value="1"/>
</dbReference>
<dbReference type="GO" id="GO:0003677">
    <property type="term" value="F:DNA binding"/>
    <property type="evidence" value="ECO:0007669"/>
    <property type="project" value="InterPro"/>
</dbReference>
<feature type="domain" description="Zn(2)-C6 fungal-type" evidence="4">
    <location>
        <begin position="18"/>
        <end position="50"/>
    </location>
</feature>
<name>A0A135ST12_9PEZI</name>
<evidence type="ECO:0000313" key="5">
    <source>
        <dbReference type="EMBL" id="KXH39063.1"/>
    </source>
</evidence>
<sequence>MVPLDSFSPSCRNTRQPPCAPCRSRKLACDRSQPTCNRCQRARTKLNCIYPSTPQLETHTPDLAADLSVETGPSLGQEAVASPTSNSTPSGYFGYTSHNKVFEETEFDLFLASGGTSLLDPSKRLAQSHEESHDRVVFRGLPSPCQESALFVLRCLPSLQAYSHEPFHEQKGWSHIAVNRIIKSLQAAFETLPDEGDKCFSDLAEILCRNTRQAIEDEQDDASQWISQFHDQNLRWESIGLLWASIARVSDDVGSLYRHHLNVFSESVSPQTAQACLGYCIELSRTFTDGNDLLLELCRRKAIFDSIVDGDARISSYVSHSLSVTMLTYLGYHSLENGPSYEPTLCSENRRRVVAQVFTSDKFAVSFTGRPPLLTNSFCSTPMPLDISDEDLASDKTVLSHAVQSLDDQGWNTSGKIHPSTIIRARYMIASIRDELIAVALSHNKQVERDQIQALKNRQIVFPSKIPDALRLSLDDLIDSDLDSRTLYFRVTLQLDHLKNLFFAERLLLRCSNFDDTELLSTSFDLVRLTIELWKRRDSLNDPVILRDFEWLLLEYGAPAGGILCQGLLQPSPACSNTQNIEMTRSSIVQQLSLLIGFLDWVPPSAPAGQSCASFKHLIQRVLDHHLNGNDWQQDARSPSILESRPLQLPAFRFDLLNTFDWFIPSPSGSNNR</sequence>
<dbReference type="GO" id="GO:0006351">
    <property type="term" value="P:DNA-templated transcription"/>
    <property type="evidence" value="ECO:0007669"/>
    <property type="project" value="InterPro"/>
</dbReference>
<dbReference type="GO" id="GO:0000981">
    <property type="term" value="F:DNA-binding transcription factor activity, RNA polymerase II-specific"/>
    <property type="evidence" value="ECO:0007669"/>
    <property type="project" value="InterPro"/>
</dbReference>
<evidence type="ECO:0000256" key="1">
    <source>
        <dbReference type="ARBA" id="ARBA00004123"/>
    </source>
</evidence>
<evidence type="ECO:0000256" key="3">
    <source>
        <dbReference type="ARBA" id="ARBA00023242"/>
    </source>
</evidence>
<keyword evidence="6" id="KW-1185">Reference proteome</keyword>